<dbReference type="PANTHER" id="PTHR10000:SF8">
    <property type="entry name" value="HAD SUPERFAMILY HYDROLASE-LIKE, TYPE 3"/>
    <property type="match status" value="1"/>
</dbReference>
<dbReference type="NCBIfam" id="TIGR01486">
    <property type="entry name" value="HAD-SF-IIB-MPGP"/>
    <property type="match status" value="1"/>
</dbReference>
<name>A0ABU4AH57_9HYPH</name>
<dbReference type="InterPro" id="IPR006379">
    <property type="entry name" value="HAD-SF_hydro_IIB"/>
</dbReference>
<dbReference type="SUPFAM" id="SSF56784">
    <property type="entry name" value="HAD-like"/>
    <property type="match status" value="1"/>
</dbReference>
<dbReference type="PANTHER" id="PTHR10000">
    <property type="entry name" value="PHOSPHOSERINE PHOSPHATASE"/>
    <property type="match status" value="1"/>
</dbReference>
<evidence type="ECO:0000256" key="1">
    <source>
        <dbReference type="ARBA" id="ARBA00022723"/>
    </source>
</evidence>
<protein>
    <submittedName>
        <fullName evidence="4">HAD-IIB family hydrolase</fullName>
    </submittedName>
</protein>
<comment type="caution">
    <text evidence="4">The sequence shown here is derived from an EMBL/GenBank/DDBJ whole genome shotgun (WGS) entry which is preliminary data.</text>
</comment>
<accession>A0ABU4AH57</accession>
<dbReference type="InterPro" id="IPR023214">
    <property type="entry name" value="HAD_sf"/>
</dbReference>
<dbReference type="EMBL" id="JAWLIP010000001">
    <property type="protein sequence ID" value="MDV6225577.1"/>
    <property type="molecule type" value="Genomic_DNA"/>
</dbReference>
<keyword evidence="1" id="KW-0479">Metal-binding</keyword>
<dbReference type="GO" id="GO:0016787">
    <property type="term" value="F:hydrolase activity"/>
    <property type="evidence" value="ECO:0007669"/>
    <property type="project" value="UniProtKB-KW"/>
</dbReference>
<keyword evidence="2 4" id="KW-0378">Hydrolase</keyword>
<keyword evidence="5" id="KW-1185">Reference proteome</keyword>
<dbReference type="Pfam" id="PF08282">
    <property type="entry name" value="Hydrolase_3"/>
    <property type="match status" value="2"/>
</dbReference>
<evidence type="ECO:0000256" key="2">
    <source>
        <dbReference type="ARBA" id="ARBA00022801"/>
    </source>
</evidence>
<keyword evidence="3" id="KW-0460">Magnesium</keyword>
<sequence>MSARRSFIVFSDLDGTLLDHETYDFDAARPALARLRAEGHRLILASSKTAAEVAPIRQAVGFFDCPAIVENGAGILPPEHEAGDEPVASGHQRLMRTLDALPSELRRHFTGFSDWSAEEVAARTGLSMEAAARAKQRAFSEPGLWNDTEEGYADFCAALKENGVTVQKGGRFATLSFGGTKGARVDELVARYRTEDEALVSVALGDAPNDVAMLQSVDIGIVIPNPAHAGLAPFAPVEGGVIRWARLPGPEGWNEEILALLNAPE</sequence>
<evidence type="ECO:0000313" key="4">
    <source>
        <dbReference type="EMBL" id="MDV6225577.1"/>
    </source>
</evidence>
<dbReference type="SFLD" id="SFLDG01142">
    <property type="entry name" value="C2.B.2:_Mannosyl-3-phosphoglyc"/>
    <property type="match status" value="1"/>
</dbReference>
<dbReference type="Proteomes" id="UP001185659">
    <property type="component" value="Unassembled WGS sequence"/>
</dbReference>
<evidence type="ECO:0000313" key="5">
    <source>
        <dbReference type="Proteomes" id="UP001185659"/>
    </source>
</evidence>
<dbReference type="NCBIfam" id="TIGR01484">
    <property type="entry name" value="HAD-SF-IIB"/>
    <property type="match status" value="1"/>
</dbReference>
<dbReference type="SFLD" id="SFLDG01140">
    <property type="entry name" value="C2.B:_Phosphomannomutase_and_P"/>
    <property type="match status" value="1"/>
</dbReference>
<dbReference type="Gene3D" id="3.40.50.1000">
    <property type="entry name" value="HAD superfamily/HAD-like"/>
    <property type="match status" value="1"/>
</dbReference>
<dbReference type="Gene3D" id="3.30.980.20">
    <property type="entry name" value="Putative mannosyl-3-phosphoglycerate phosphatase, domain 2"/>
    <property type="match status" value="1"/>
</dbReference>
<organism evidence="4 5">
    <name type="scientific">Nitratireductor aquimarinus</name>
    <dbReference type="NCBI Taxonomy" id="889300"/>
    <lineage>
        <taxon>Bacteria</taxon>
        <taxon>Pseudomonadati</taxon>
        <taxon>Pseudomonadota</taxon>
        <taxon>Alphaproteobacteria</taxon>
        <taxon>Hyphomicrobiales</taxon>
        <taxon>Phyllobacteriaceae</taxon>
        <taxon>Nitratireductor</taxon>
    </lineage>
</organism>
<dbReference type="RefSeq" id="WP_317560584.1">
    <property type="nucleotide sequence ID" value="NZ_JAWLIP010000001.1"/>
</dbReference>
<reference evidence="4 5" key="1">
    <citation type="submission" date="2023-10" db="EMBL/GenBank/DDBJ databases">
        <authorList>
            <person name="Venkata Ramana C."/>
            <person name="Sasikala C."/>
            <person name="Dhurka M."/>
        </authorList>
    </citation>
    <scope>NUCLEOTIDE SEQUENCE [LARGE SCALE GENOMIC DNA]</scope>
    <source>
        <strain evidence="4 5">KCTC 32151</strain>
    </source>
</reference>
<proteinExistence type="predicted"/>
<dbReference type="InterPro" id="IPR006381">
    <property type="entry name" value="HAD-SF-IIB-MPGP"/>
</dbReference>
<gene>
    <name evidence="4" type="ORF">R2G56_04685</name>
</gene>
<dbReference type="InterPro" id="IPR036412">
    <property type="entry name" value="HAD-like_sf"/>
</dbReference>
<dbReference type="SFLD" id="SFLDS00003">
    <property type="entry name" value="Haloacid_Dehalogenase"/>
    <property type="match status" value="1"/>
</dbReference>
<evidence type="ECO:0000256" key="3">
    <source>
        <dbReference type="ARBA" id="ARBA00022842"/>
    </source>
</evidence>